<name>A8PFH9_COPC7</name>
<dbReference type="RefSeq" id="XP_001841067.1">
    <property type="nucleotide sequence ID" value="XM_001841015.1"/>
</dbReference>
<evidence type="ECO:0000313" key="4">
    <source>
        <dbReference type="Proteomes" id="UP000001861"/>
    </source>
</evidence>
<keyword evidence="4" id="KW-1185">Reference proteome</keyword>
<dbReference type="KEGG" id="cci:CC1G_04911"/>
<dbReference type="GeneID" id="6017730"/>
<evidence type="ECO:0008006" key="5">
    <source>
        <dbReference type="Google" id="ProtNLM"/>
    </source>
</evidence>
<dbReference type="EMBL" id="AACS02000002">
    <property type="protein sequence ID" value="EAU80801.1"/>
    <property type="molecule type" value="Genomic_DNA"/>
</dbReference>
<reference evidence="3 4" key="1">
    <citation type="journal article" date="2010" name="Proc. Natl. Acad. Sci. U.S.A.">
        <title>Insights into evolution of multicellular fungi from the assembled chromosomes of the mushroom Coprinopsis cinerea (Coprinus cinereus).</title>
        <authorList>
            <person name="Stajich J.E."/>
            <person name="Wilke S.K."/>
            <person name="Ahren D."/>
            <person name="Au C.H."/>
            <person name="Birren B.W."/>
            <person name="Borodovsky M."/>
            <person name="Burns C."/>
            <person name="Canback B."/>
            <person name="Casselton L.A."/>
            <person name="Cheng C.K."/>
            <person name="Deng J."/>
            <person name="Dietrich F.S."/>
            <person name="Fargo D.C."/>
            <person name="Farman M.L."/>
            <person name="Gathman A.C."/>
            <person name="Goldberg J."/>
            <person name="Guigo R."/>
            <person name="Hoegger P.J."/>
            <person name="Hooker J.B."/>
            <person name="Huggins A."/>
            <person name="James T.Y."/>
            <person name="Kamada T."/>
            <person name="Kilaru S."/>
            <person name="Kodira C."/>
            <person name="Kues U."/>
            <person name="Kupfer D."/>
            <person name="Kwan H.S."/>
            <person name="Lomsadze A."/>
            <person name="Li W."/>
            <person name="Lilly W.W."/>
            <person name="Ma L.J."/>
            <person name="Mackey A.J."/>
            <person name="Manning G."/>
            <person name="Martin F."/>
            <person name="Muraguchi H."/>
            <person name="Natvig D.O."/>
            <person name="Palmerini H."/>
            <person name="Ramesh M.A."/>
            <person name="Rehmeyer C.J."/>
            <person name="Roe B.A."/>
            <person name="Shenoy N."/>
            <person name="Stanke M."/>
            <person name="Ter-Hovhannisyan V."/>
            <person name="Tunlid A."/>
            <person name="Velagapudi R."/>
            <person name="Vision T.J."/>
            <person name="Zeng Q."/>
            <person name="Zolan M.E."/>
            <person name="Pukkila P.J."/>
        </authorList>
    </citation>
    <scope>NUCLEOTIDE SEQUENCE [LARGE SCALE GENOMIC DNA]</scope>
    <source>
        <strain evidence="4">Okayama-7 / 130 / ATCC MYA-4618 / FGSC 9003</strain>
    </source>
</reference>
<evidence type="ECO:0000256" key="2">
    <source>
        <dbReference type="SAM" id="SignalP"/>
    </source>
</evidence>
<keyword evidence="2" id="KW-0732">Signal</keyword>
<evidence type="ECO:0000313" key="3">
    <source>
        <dbReference type="EMBL" id="EAU80801.1"/>
    </source>
</evidence>
<organism evidence="3 4">
    <name type="scientific">Coprinopsis cinerea (strain Okayama-7 / 130 / ATCC MYA-4618 / FGSC 9003)</name>
    <name type="common">Inky cap fungus</name>
    <name type="synonym">Hormographiella aspergillata</name>
    <dbReference type="NCBI Taxonomy" id="240176"/>
    <lineage>
        <taxon>Eukaryota</taxon>
        <taxon>Fungi</taxon>
        <taxon>Dikarya</taxon>
        <taxon>Basidiomycota</taxon>
        <taxon>Agaricomycotina</taxon>
        <taxon>Agaricomycetes</taxon>
        <taxon>Agaricomycetidae</taxon>
        <taxon>Agaricales</taxon>
        <taxon>Agaricineae</taxon>
        <taxon>Psathyrellaceae</taxon>
        <taxon>Coprinopsis</taxon>
    </lineage>
</organism>
<dbReference type="Proteomes" id="UP000001861">
    <property type="component" value="Unassembled WGS sequence"/>
</dbReference>
<dbReference type="InParanoid" id="A8PFH9"/>
<protein>
    <recommendedName>
        <fullName evidence="5">CBM1 domain-containing protein</fullName>
    </recommendedName>
</protein>
<feature type="region of interest" description="Disordered" evidence="1">
    <location>
        <begin position="18"/>
        <end position="41"/>
    </location>
</feature>
<gene>
    <name evidence="3" type="ORF">CC1G_04911</name>
</gene>
<comment type="caution">
    <text evidence="3">The sequence shown here is derived from an EMBL/GenBank/DDBJ whole genome shotgun (WGS) entry which is preliminary data.</text>
</comment>
<feature type="signal peptide" evidence="2">
    <location>
        <begin position="1"/>
        <end position="20"/>
    </location>
</feature>
<dbReference type="VEuPathDB" id="FungiDB:CC1G_04911"/>
<accession>A8PFH9</accession>
<sequence>MLKRTTLLTLLTLSPSLTSAQDPTFTPTPTPQPPTQTRTVRSCTVPATLPCPPTCYCPMEYNSLNHPRFTPTPVQIGATCHPCTACALVSTTRGVPRPTTLPDPAITSLGAVCTPEPGNPWDQRYWIICPEGQENVYTWTKTSTWIWTPTATQVETTACAFGGCYDVEPSLTAPTTYATGTRWSGC</sequence>
<feature type="chain" id="PRO_5002727717" description="CBM1 domain-containing protein" evidence="2">
    <location>
        <begin position="21"/>
        <end position="186"/>
    </location>
</feature>
<evidence type="ECO:0000256" key="1">
    <source>
        <dbReference type="SAM" id="MobiDB-lite"/>
    </source>
</evidence>
<proteinExistence type="predicted"/>
<dbReference type="AlphaFoldDB" id="A8PFH9"/>